<sequence length="139" mass="15413">MTEPNNCYAYFSVYGDDIDPSALSAELGVAPTQAWLKGDLDPRRREKRTGHWSLYSRLARTAELEEHLHDVLLQMDANASAFAAVSQRFGGTMQLVGNFNDIGAGLNVAKGVIARLAFYGLQLDLDTYYLYSDARECTV</sequence>
<protein>
    <submittedName>
        <fullName evidence="1">DUF4279 domain-containing protein</fullName>
    </submittedName>
</protein>
<dbReference type="Proteomes" id="UP001620339">
    <property type="component" value="Unassembled WGS sequence"/>
</dbReference>
<comment type="caution">
    <text evidence="1">The sequence shown here is derived from an EMBL/GenBank/DDBJ whole genome shotgun (WGS) entry which is preliminary data.</text>
</comment>
<dbReference type="EMBL" id="JADIKK010000008">
    <property type="protein sequence ID" value="MFK2877435.1"/>
    <property type="molecule type" value="Genomic_DNA"/>
</dbReference>
<evidence type="ECO:0000313" key="1">
    <source>
        <dbReference type="EMBL" id="MFK2877435.1"/>
    </source>
</evidence>
<dbReference type="InterPro" id="IPR025459">
    <property type="entry name" value="DUF4279"/>
</dbReference>
<accession>A0ABW8J596</accession>
<gene>
    <name evidence="1" type="ORF">ISP25_10180</name>
</gene>
<name>A0ABW8J596_9GAMM</name>
<evidence type="ECO:0000313" key="2">
    <source>
        <dbReference type="Proteomes" id="UP001620339"/>
    </source>
</evidence>
<keyword evidence="2" id="KW-1185">Reference proteome</keyword>
<organism evidence="1 2">
    <name type="scientific">Rhodanobacter hydrolyticus</name>
    <dbReference type="NCBI Taxonomy" id="2250595"/>
    <lineage>
        <taxon>Bacteria</taxon>
        <taxon>Pseudomonadati</taxon>
        <taxon>Pseudomonadota</taxon>
        <taxon>Gammaproteobacteria</taxon>
        <taxon>Lysobacterales</taxon>
        <taxon>Rhodanobacteraceae</taxon>
        <taxon>Rhodanobacter</taxon>
    </lineage>
</organism>
<dbReference type="Pfam" id="PF14106">
    <property type="entry name" value="DUF4279"/>
    <property type="match status" value="1"/>
</dbReference>
<proteinExistence type="predicted"/>
<reference evidence="1 2" key="1">
    <citation type="submission" date="2020-10" db="EMBL/GenBank/DDBJ databases">
        <title>Phylogeny of dyella-like bacteria.</title>
        <authorList>
            <person name="Fu J."/>
        </authorList>
    </citation>
    <scope>NUCLEOTIDE SEQUENCE [LARGE SCALE GENOMIC DNA]</scope>
    <source>
        <strain evidence="1 2">KACC 19113</strain>
    </source>
</reference>